<sequence length="100" mass="11346">MMPDCSLIIILYVDDILIGYSDKNAMSRLVDALCAKYDFKCLGAVTWFLGMRIDVNVKDGLTKIDQFQFANEILHRFEMSQCKPFKTPLNAGTFLISASR</sequence>
<proteinExistence type="predicted"/>
<evidence type="ECO:0000313" key="3">
    <source>
        <dbReference type="Proteomes" id="UP000434957"/>
    </source>
</evidence>
<organism evidence="2 3">
    <name type="scientific">Phytophthora rubi</name>
    <dbReference type="NCBI Taxonomy" id="129364"/>
    <lineage>
        <taxon>Eukaryota</taxon>
        <taxon>Sar</taxon>
        <taxon>Stramenopiles</taxon>
        <taxon>Oomycota</taxon>
        <taxon>Peronosporomycetes</taxon>
        <taxon>Peronosporales</taxon>
        <taxon>Peronosporaceae</taxon>
        <taxon>Phytophthora</taxon>
    </lineage>
</organism>
<feature type="domain" description="Reverse transcriptase Ty1/copia-type" evidence="1">
    <location>
        <begin position="6"/>
        <end position="90"/>
    </location>
</feature>
<dbReference type="Proteomes" id="UP000434957">
    <property type="component" value="Unassembled WGS sequence"/>
</dbReference>
<keyword evidence="3" id="KW-1185">Reference proteome</keyword>
<protein>
    <recommendedName>
        <fullName evidence="1">Reverse transcriptase Ty1/copia-type domain-containing protein</fullName>
    </recommendedName>
</protein>
<evidence type="ECO:0000313" key="2">
    <source>
        <dbReference type="EMBL" id="KAE9290262.1"/>
    </source>
</evidence>
<gene>
    <name evidence="2" type="ORF">PR003_g25339</name>
</gene>
<comment type="caution">
    <text evidence="2">The sequence shown here is derived from an EMBL/GenBank/DDBJ whole genome shotgun (WGS) entry which is preliminary data.</text>
</comment>
<name>A0A6A4CQD6_9STRA</name>
<evidence type="ECO:0000259" key="1">
    <source>
        <dbReference type="Pfam" id="PF07727"/>
    </source>
</evidence>
<dbReference type="InterPro" id="IPR013103">
    <property type="entry name" value="RVT_2"/>
</dbReference>
<dbReference type="EMBL" id="QXFT01003020">
    <property type="protein sequence ID" value="KAE9290262.1"/>
    <property type="molecule type" value="Genomic_DNA"/>
</dbReference>
<reference evidence="2 3" key="1">
    <citation type="submission" date="2018-08" db="EMBL/GenBank/DDBJ databases">
        <title>Genomic investigation of the strawberry pathogen Phytophthora fragariae indicates pathogenicity is determined by transcriptional variation in three key races.</title>
        <authorList>
            <person name="Adams T.M."/>
            <person name="Armitage A.D."/>
            <person name="Sobczyk M.K."/>
            <person name="Bates H.J."/>
            <person name="Dunwell J.M."/>
            <person name="Nellist C.F."/>
            <person name="Harrison R.J."/>
        </authorList>
    </citation>
    <scope>NUCLEOTIDE SEQUENCE [LARGE SCALE GENOMIC DNA]</scope>
    <source>
        <strain evidence="2 3">SCRP333</strain>
    </source>
</reference>
<dbReference type="AlphaFoldDB" id="A0A6A4CQD6"/>
<accession>A0A6A4CQD6</accession>
<dbReference type="Pfam" id="PF07727">
    <property type="entry name" value="RVT_2"/>
    <property type="match status" value="1"/>
</dbReference>